<dbReference type="InterPro" id="IPR002073">
    <property type="entry name" value="PDEase_catalytic_dom"/>
</dbReference>
<name>T1I5Q3_RHOPR</name>
<dbReference type="PROSITE" id="PS51845">
    <property type="entry name" value="PDEASE_I_2"/>
    <property type="match status" value="1"/>
</dbReference>
<dbReference type="EC" id="3.1.4.35" evidence="3"/>
<keyword evidence="4" id="KW-0140">cGMP</keyword>
<dbReference type="CDD" id="cd00077">
    <property type="entry name" value="HDc"/>
    <property type="match status" value="1"/>
</dbReference>
<dbReference type="eggNOG" id="KOG3689">
    <property type="taxonomic scope" value="Eukaryota"/>
</dbReference>
<evidence type="ECO:0000256" key="5">
    <source>
        <dbReference type="ARBA" id="ARBA00022723"/>
    </source>
</evidence>
<comment type="cofactor">
    <cofactor evidence="1">
        <name>a divalent metal cation</name>
        <dbReference type="ChEBI" id="CHEBI:60240"/>
    </cofactor>
</comment>
<evidence type="ECO:0000313" key="8">
    <source>
        <dbReference type="Proteomes" id="UP000015103"/>
    </source>
</evidence>
<dbReference type="AlphaFoldDB" id="T1I5Q3"/>
<dbReference type="Gene3D" id="3.30.450.40">
    <property type="match status" value="1"/>
</dbReference>
<dbReference type="VEuPathDB" id="VectorBase:RPRC011622"/>
<comment type="similarity">
    <text evidence="2">Belongs to the cyclic nucleotide phosphodiesterase family.</text>
</comment>
<dbReference type="Pfam" id="PF00233">
    <property type="entry name" value="PDEase_I"/>
    <property type="match status" value="1"/>
</dbReference>
<accession>T1I5Q3</accession>
<dbReference type="InterPro" id="IPR036971">
    <property type="entry name" value="PDEase_catalytic_dom_sf"/>
</dbReference>
<dbReference type="InterPro" id="IPR029016">
    <property type="entry name" value="GAF-like_dom_sf"/>
</dbReference>
<dbReference type="GO" id="GO:0046872">
    <property type="term" value="F:metal ion binding"/>
    <property type="evidence" value="ECO:0007669"/>
    <property type="project" value="UniProtKB-KW"/>
</dbReference>
<dbReference type="HOGENOM" id="CLU_467213_0_0_1"/>
<dbReference type="STRING" id="13249.T1I5Q3"/>
<protein>
    <recommendedName>
        <fullName evidence="3">3',5'-cyclic-GMP phosphodiesterase</fullName>
        <ecNumber evidence="3">3.1.4.35</ecNumber>
    </recommendedName>
</protein>
<dbReference type="Gene3D" id="1.10.1300.10">
    <property type="entry name" value="3'5'-cyclic nucleotide phosphodiesterase, catalytic domain"/>
    <property type="match status" value="2"/>
</dbReference>
<organism evidence="7 8">
    <name type="scientific">Rhodnius prolixus</name>
    <name type="common">Triatomid bug</name>
    <dbReference type="NCBI Taxonomy" id="13249"/>
    <lineage>
        <taxon>Eukaryota</taxon>
        <taxon>Metazoa</taxon>
        <taxon>Ecdysozoa</taxon>
        <taxon>Arthropoda</taxon>
        <taxon>Hexapoda</taxon>
        <taxon>Insecta</taxon>
        <taxon>Pterygota</taxon>
        <taxon>Neoptera</taxon>
        <taxon>Paraneoptera</taxon>
        <taxon>Hemiptera</taxon>
        <taxon>Heteroptera</taxon>
        <taxon>Panheteroptera</taxon>
        <taxon>Cimicomorpha</taxon>
        <taxon>Reduviidae</taxon>
        <taxon>Triatominae</taxon>
        <taxon>Rhodnius</taxon>
    </lineage>
</organism>
<dbReference type="EMBL" id="ACPB03003575">
    <property type="status" value="NOT_ANNOTATED_CDS"/>
    <property type="molecule type" value="Genomic_DNA"/>
</dbReference>
<proteinExistence type="inferred from homology"/>
<dbReference type="GO" id="GO:0047555">
    <property type="term" value="F:3',5'-cyclic-GMP phosphodiesterase activity"/>
    <property type="evidence" value="ECO:0007669"/>
    <property type="project" value="UniProtKB-EC"/>
</dbReference>
<dbReference type="Proteomes" id="UP000015103">
    <property type="component" value="Unassembled WGS sequence"/>
</dbReference>
<dbReference type="EMBL" id="ACPB03003576">
    <property type="status" value="NOT_ANNOTATED_CDS"/>
    <property type="molecule type" value="Genomic_DNA"/>
</dbReference>
<evidence type="ECO:0000256" key="6">
    <source>
        <dbReference type="ARBA" id="ARBA00022801"/>
    </source>
</evidence>
<evidence type="ECO:0000256" key="1">
    <source>
        <dbReference type="ARBA" id="ARBA00001968"/>
    </source>
</evidence>
<dbReference type="GO" id="GO:0007165">
    <property type="term" value="P:signal transduction"/>
    <property type="evidence" value="ECO:0007669"/>
    <property type="project" value="InterPro"/>
</dbReference>
<dbReference type="SMART" id="SM00065">
    <property type="entry name" value="GAF"/>
    <property type="match status" value="1"/>
</dbReference>
<evidence type="ECO:0000256" key="4">
    <source>
        <dbReference type="ARBA" id="ARBA00022535"/>
    </source>
</evidence>
<dbReference type="InterPro" id="IPR003607">
    <property type="entry name" value="HD/PDEase_dom"/>
</dbReference>
<keyword evidence="6" id="KW-0378">Hydrolase</keyword>
<evidence type="ECO:0000256" key="3">
    <source>
        <dbReference type="ARBA" id="ARBA00012319"/>
    </source>
</evidence>
<sequence>MEEKCCNGAGDSKPPDYGGYIQETNPFYMTVVNCESPHILSEYEMDPNLRNILTDFLNTTYFSNLKNCAIIPIIHPLTGKVSFHLGLANFNADPVNHKKIFGVVKEVFNYTIGLISNTFAYEEERRHHEFAKRALSACFILLEEAANLEELNQELKKQLCNFFETERCYILILDNGKLVTKVELSGFYFDFGYENLQDLSIPLGSGIQGKAAKSEKFISYAQTDKNPHPDFQHNQLHRLAALVPRNVLCFPMFYRGELFGVIELQNKIQTPIFTKLDEEYAVPFGIVCGYFLGKCLTLRRLENTRAAQFNGDTLLLRNLMSKKCDISKVILCDNQHSIDYDSFDFIPHQISEKHLECYCIKMLKESNFLDKYNIPFRTITWFLCTVRNGYADLPFHNWYHAFAVFHYLYMMITKFELIEKKVFTPLEAFAILIAALCHDLELKGSTSRYQPIRGAVIASLYSSPGSVEKDQQYKEFYRFKDLYYAVNIFNLKNVSPNSKKFPHLQVQFMTDVCIPTFNYLQKMIPEYGVLYKHVEKNLAKFQNLSDSMVPEKTSVEDLLQKKISEELIPEALKTTSPKLDRRKI</sequence>
<dbReference type="EnsemblMetazoa" id="RPRC011622-RA">
    <property type="protein sequence ID" value="RPRC011622-PA"/>
    <property type="gene ID" value="RPRC011622"/>
</dbReference>
<dbReference type="InParanoid" id="T1I5Q3"/>
<keyword evidence="5" id="KW-0479">Metal-binding</keyword>
<dbReference type="PANTHER" id="PTHR11347">
    <property type="entry name" value="CYCLIC NUCLEOTIDE PHOSPHODIESTERASE"/>
    <property type="match status" value="1"/>
</dbReference>
<reference evidence="7" key="1">
    <citation type="submission" date="2015-05" db="UniProtKB">
        <authorList>
            <consortium name="EnsemblMetazoa"/>
        </authorList>
    </citation>
    <scope>IDENTIFICATION</scope>
</reference>
<dbReference type="InterPro" id="IPR003018">
    <property type="entry name" value="GAF"/>
</dbReference>
<evidence type="ECO:0000313" key="7">
    <source>
        <dbReference type="EnsemblMetazoa" id="RPRC011622-PA"/>
    </source>
</evidence>
<dbReference type="SUPFAM" id="SSF55781">
    <property type="entry name" value="GAF domain-like"/>
    <property type="match status" value="1"/>
</dbReference>
<dbReference type="SUPFAM" id="SSF109604">
    <property type="entry name" value="HD-domain/PDEase-like"/>
    <property type="match status" value="1"/>
</dbReference>
<keyword evidence="8" id="KW-1185">Reference proteome</keyword>
<dbReference type="Pfam" id="PF01590">
    <property type="entry name" value="GAF"/>
    <property type="match status" value="1"/>
</dbReference>
<evidence type="ECO:0000256" key="2">
    <source>
        <dbReference type="ARBA" id="ARBA00007648"/>
    </source>
</evidence>